<comment type="cofactor">
    <cofactor evidence="14">
        <name>[4Fe-4S] cluster</name>
        <dbReference type="ChEBI" id="CHEBI:49883"/>
    </cofactor>
    <text evidence="14">Binds 1 [4Fe-4S] cluster. The cluster is coordinated with 3 cysteines and an exchangeable S-adenosyl-L-methionine.</text>
</comment>
<keyword evidence="12 14" id="KW-0411">Iron-sulfur</keyword>
<evidence type="ECO:0000313" key="15">
    <source>
        <dbReference type="EMBL" id="KIC78220.1"/>
    </source>
</evidence>
<dbReference type="InterPro" id="IPR034457">
    <property type="entry name" value="Organic_radical-activating"/>
</dbReference>
<name>A0A0C1K5D4_STRCV</name>
<dbReference type="AlphaFoldDB" id="A0A0C1K5D4"/>
<dbReference type="Pfam" id="PF04055">
    <property type="entry name" value="Radical_SAM"/>
    <property type="match status" value="1"/>
</dbReference>
<keyword evidence="11 14" id="KW-0408">Iron</keyword>
<evidence type="ECO:0000256" key="1">
    <source>
        <dbReference type="ARBA" id="ARBA00003141"/>
    </source>
</evidence>
<dbReference type="CDD" id="cd01335">
    <property type="entry name" value="Radical_SAM"/>
    <property type="match status" value="1"/>
</dbReference>
<evidence type="ECO:0000256" key="5">
    <source>
        <dbReference type="ARBA" id="ARBA00021356"/>
    </source>
</evidence>
<dbReference type="STRING" id="862969.SCI_0506"/>
<evidence type="ECO:0000256" key="4">
    <source>
        <dbReference type="ARBA" id="ARBA00012303"/>
    </source>
</evidence>
<dbReference type="RefSeq" id="WP_037597629.1">
    <property type="nucleotide sequence ID" value="NZ_CAUTAL010000003.1"/>
</dbReference>
<evidence type="ECO:0000256" key="9">
    <source>
        <dbReference type="ARBA" id="ARBA00022723"/>
    </source>
</evidence>
<dbReference type="GO" id="GO:0005737">
    <property type="term" value="C:cytoplasm"/>
    <property type="evidence" value="ECO:0007669"/>
    <property type="project" value="UniProtKB-SubCell"/>
</dbReference>
<reference evidence="15 16" key="1">
    <citation type="submission" date="2014-12" db="EMBL/GenBank/DDBJ databases">
        <title>Partial genome sequence of Streptococcus constellatus KCOM 1650 (= ChDC B144).</title>
        <authorList>
            <person name="Kook J.-K."/>
            <person name="Park S.-N."/>
            <person name="Lim Y.K."/>
            <person name="Jo E."/>
        </authorList>
    </citation>
    <scope>NUCLEOTIDE SEQUENCE [LARGE SCALE GENOMIC DNA]</scope>
    <source>
        <strain evidence="15 16">KCOM 1650</strain>
    </source>
</reference>
<keyword evidence="10 14" id="KW-0560">Oxidoreductase</keyword>
<dbReference type="InterPro" id="IPR012839">
    <property type="entry name" value="Organic_radical_activase"/>
</dbReference>
<dbReference type="SFLD" id="SFLDG01118">
    <property type="entry name" value="activating_enzymes__group_2"/>
    <property type="match status" value="1"/>
</dbReference>
<comment type="subcellular location">
    <subcellularLocation>
        <location evidence="2 14">Cytoplasm</location>
    </subcellularLocation>
</comment>
<proteinExistence type="inferred from homology"/>
<dbReference type="Gene3D" id="3.20.20.70">
    <property type="entry name" value="Aldolase class I"/>
    <property type="match status" value="1"/>
</dbReference>
<dbReference type="SUPFAM" id="SSF102114">
    <property type="entry name" value="Radical SAM enzymes"/>
    <property type="match status" value="1"/>
</dbReference>
<dbReference type="SFLD" id="SFLDS00029">
    <property type="entry name" value="Radical_SAM"/>
    <property type="match status" value="1"/>
</dbReference>
<dbReference type="EC" id="1.97.1.4" evidence="4 14"/>
<dbReference type="PIRSF" id="PIRSF000371">
    <property type="entry name" value="PFL_act_enz"/>
    <property type="match status" value="1"/>
</dbReference>
<dbReference type="InterPro" id="IPR013785">
    <property type="entry name" value="Aldolase_TIM"/>
</dbReference>
<protein>
    <recommendedName>
        <fullName evidence="5 14">Pyruvate formate-lyase-activating enzyme</fullName>
        <ecNumber evidence="4 14">1.97.1.4</ecNumber>
    </recommendedName>
</protein>
<dbReference type="PROSITE" id="PS51918">
    <property type="entry name" value="RADICAL_SAM"/>
    <property type="match status" value="1"/>
</dbReference>
<comment type="catalytic activity">
    <reaction evidence="13 14">
        <text>glycyl-[formate C-acetyltransferase] + reduced [flavodoxin] + S-adenosyl-L-methionine = glycin-2-yl radical-[formate C-acetyltransferase] + semiquinone [flavodoxin] + 5'-deoxyadenosine + L-methionine + H(+)</text>
        <dbReference type="Rhea" id="RHEA:19225"/>
        <dbReference type="Rhea" id="RHEA-COMP:10622"/>
        <dbReference type="Rhea" id="RHEA-COMP:12190"/>
        <dbReference type="Rhea" id="RHEA-COMP:12191"/>
        <dbReference type="Rhea" id="RHEA-COMP:14480"/>
        <dbReference type="ChEBI" id="CHEBI:15378"/>
        <dbReference type="ChEBI" id="CHEBI:17319"/>
        <dbReference type="ChEBI" id="CHEBI:29947"/>
        <dbReference type="ChEBI" id="CHEBI:32722"/>
        <dbReference type="ChEBI" id="CHEBI:57618"/>
        <dbReference type="ChEBI" id="CHEBI:57844"/>
        <dbReference type="ChEBI" id="CHEBI:59789"/>
        <dbReference type="ChEBI" id="CHEBI:140311"/>
        <dbReference type="EC" id="1.97.1.4"/>
    </reaction>
</comment>
<sequence>MEKEVIDYGKVTGMVHSTESFGAVDGPGIRFIVFLQGCKMRCQYCHNPDTWAMETNNSRERTVEDVLQEALRYRGFWGKKGGITVSGGEALLQINFVTALFTKAKELGIHCTLDTCAMPFRNTPEYLKVFDRLLEVTDLVLLDIKEINDAQHKFVTGHTNKNILECAKYLSDKGVPMWIRHVLVPTLTDRDDDLKELGEFVKTLKTVDKFEVLPYHTMGEFKWRELGIPYPLEGIKPPTADRVANAKELMKTESYTEYMNRIHNS</sequence>
<evidence type="ECO:0000256" key="12">
    <source>
        <dbReference type="ARBA" id="ARBA00023014"/>
    </source>
</evidence>
<dbReference type="OrthoDB" id="9782387at2"/>
<evidence type="ECO:0000256" key="3">
    <source>
        <dbReference type="ARBA" id="ARBA00009777"/>
    </source>
</evidence>
<evidence type="ECO:0000256" key="11">
    <source>
        <dbReference type="ARBA" id="ARBA00023004"/>
    </source>
</evidence>
<organism evidence="15 16">
    <name type="scientific">Streptococcus constellatus</name>
    <dbReference type="NCBI Taxonomy" id="76860"/>
    <lineage>
        <taxon>Bacteria</taxon>
        <taxon>Bacillati</taxon>
        <taxon>Bacillota</taxon>
        <taxon>Bacilli</taxon>
        <taxon>Lactobacillales</taxon>
        <taxon>Streptococcaceae</taxon>
        <taxon>Streptococcus</taxon>
        <taxon>Streptococcus anginosus group</taxon>
    </lineage>
</organism>
<keyword evidence="6 14" id="KW-0004">4Fe-4S</keyword>
<dbReference type="NCBIfam" id="TIGR02493">
    <property type="entry name" value="PFLA"/>
    <property type="match status" value="1"/>
</dbReference>
<comment type="similarity">
    <text evidence="3 14">Belongs to the organic radical-activating enzymes family.</text>
</comment>
<evidence type="ECO:0000256" key="7">
    <source>
        <dbReference type="ARBA" id="ARBA00022490"/>
    </source>
</evidence>
<dbReference type="InterPro" id="IPR012838">
    <property type="entry name" value="PFL1_activating"/>
</dbReference>
<dbReference type="GO" id="GO:0043365">
    <property type="term" value="F:[formate-C-acetyltransferase]-activating enzyme activity"/>
    <property type="evidence" value="ECO:0007669"/>
    <property type="project" value="UniProtKB-UniRule"/>
</dbReference>
<comment type="function">
    <text evidence="1 14">Activation of pyruvate formate-lyase under anaerobic conditions by generation of an organic free radical, using S-adenosylmethionine and reduced flavodoxin as cosubstrates to produce 5'-deoxy-adenosine.</text>
</comment>
<dbReference type="PROSITE" id="PS01087">
    <property type="entry name" value="RADICAL_ACTIVATING"/>
    <property type="match status" value="1"/>
</dbReference>
<dbReference type="InterPro" id="IPR058240">
    <property type="entry name" value="rSAM_sf"/>
</dbReference>
<dbReference type="InterPro" id="IPR001989">
    <property type="entry name" value="Radical_activat_CS"/>
</dbReference>
<gene>
    <name evidence="15" type="primary">pflA</name>
    <name evidence="15" type="ORF">RN79_01195</name>
</gene>
<keyword evidence="9 14" id="KW-0479">Metal-binding</keyword>
<evidence type="ECO:0000313" key="16">
    <source>
        <dbReference type="Proteomes" id="UP000031339"/>
    </source>
</evidence>
<dbReference type="InterPro" id="IPR040074">
    <property type="entry name" value="BssD/PflA/YjjW"/>
</dbReference>
<dbReference type="GO" id="GO:0016829">
    <property type="term" value="F:lyase activity"/>
    <property type="evidence" value="ECO:0007669"/>
    <property type="project" value="UniProtKB-KW"/>
</dbReference>
<dbReference type="SFLD" id="SFLDG01066">
    <property type="entry name" value="organic_radical-activating_enz"/>
    <property type="match status" value="1"/>
</dbReference>
<accession>A0A0C1K5D4</accession>
<dbReference type="SFLD" id="SFLDF00278">
    <property type="entry name" value="pyruvate_formate-lyase_activas"/>
    <property type="match status" value="1"/>
</dbReference>
<dbReference type="Proteomes" id="UP000031339">
    <property type="component" value="Unassembled WGS sequence"/>
</dbReference>
<keyword evidence="15" id="KW-0670">Pyruvate</keyword>
<dbReference type="InterPro" id="IPR007197">
    <property type="entry name" value="rSAM"/>
</dbReference>
<dbReference type="GO" id="GO:0046872">
    <property type="term" value="F:metal ion binding"/>
    <property type="evidence" value="ECO:0007669"/>
    <property type="project" value="UniProtKB-UniRule"/>
</dbReference>
<evidence type="ECO:0000256" key="2">
    <source>
        <dbReference type="ARBA" id="ARBA00004496"/>
    </source>
</evidence>
<comment type="caution">
    <text evidence="15">The sequence shown here is derived from an EMBL/GenBank/DDBJ whole genome shotgun (WGS) entry which is preliminary data.</text>
</comment>
<dbReference type="GO" id="GO:0051539">
    <property type="term" value="F:4 iron, 4 sulfur cluster binding"/>
    <property type="evidence" value="ECO:0007669"/>
    <property type="project" value="UniProtKB-UniRule"/>
</dbReference>
<dbReference type="PANTHER" id="PTHR30352:SF5">
    <property type="entry name" value="PYRUVATE FORMATE-LYASE 1-ACTIVATING ENZYME"/>
    <property type="match status" value="1"/>
</dbReference>
<keyword evidence="15" id="KW-0456">Lyase</keyword>
<evidence type="ECO:0000256" key="10">
    <source>
        <dbReference type="ARBA" id="ARBA00023002"/>
    </source>
</evidence>
<dbReference type="eggNOG" id="COG1180">
    <property type="taxonomic scope" value="Bacteria"/>
</dbReference>
<dbReference type="EMBL" id="JWIY01000001">
    <property type="protein sequence ID" value="KIC78220.1"/>
    <property type="molecule type" value="Genomic_DNA"/>
</dbReference>
<evidence type="ECO:0000256" key="6">
    <source>
        <dbReference type="ARBA" id="ARBA00022485"/>
    </source>
</evidence>
<keyword evidence="7 14" id="KW-0963">Cytoplasm</keyword>
<dbReference type="InterPro" id="IPR034465">
    <property type="entry name" value="Pyruvate_for-lyase_activase"/>
</dbReference>
<dbReference type="PANTHER" id="PTHR30352">
    <property type="entry name" value="PYRUVATE FORMATE-LYASE-ACTIVATING ENZYME"/>
    <property type="match status" value="1"/>
</dbReference>
<evidence type="ECO:0000256" key="8">
    <source>
        <dbReference type="ARBA" id="ARBA00022691"/>
    </source>
</evidence>
<keyword evidence="8 14" id="KW-0949">S-adenosyl-L-methionine</keyword>
<evidence type="ECO:0000256" key="14">
    <source>
        <dbReference type="RuleBase" id="RU362053"/>
    </source>
</evidence>
<evidence type="ECO:0000256" key="13">
    <source>
        <dbReference type="ARBA" id="ARBA00047533"/>
    </source>
</evidence>